<dbReference type="InterPro" id="IPR051834">
    <property type="entry name" value="RING_finger_E3_ligase"/>
</dbReference>
<evidence type="ECO:0000256" key="1">
    <source>
        <dbReference type="ARBA" id="ARBA00022723"/>
    </source>
</evidence>
<dbReference type="GO" id="GO:0008270">
    <property type="term" value="F:zinc ion binding"/>
    <property type="evidence" value="ECO:0007669"/>
    <property type="project" value="UniProtKB-KW"/>
</dbReference>
<evidence type="ECO:0000313" key="6">
    <source>
        <dbReference type="EMBL" id="KAJ6795049.1"/>
    </source>
</evidence>
<keyword evidence="1" id="KW-0479">Metal-binding</keyword>
<proteinExistence type="predicted"/>
<dbReference type="GO" id="GO:0061630">
    <property type="term" value="F:ubiquitin protein ligase activity"/>
    <property type="evidence" value="ECO:0007669"/>
    <property type="project" value="TreeGrafter"/>
</dbReference>
<dbReference type="PROSITE" id="PS50089">
    <property type="entry name" value="ZF_RING_2"/>
    <property type="match status" value="1"/>
</dbReference>
<evidence type="ECO:0000256" key="4">
    <source>
        <dbReference type="PROSITE-ProRule" id="PRU00175"/>
    </source>
</evidence>
<evidence type="ECO:0000259" key="5">
    <source>
        <dbReference type="PROSITE" id="PS50089"/>
    </source>
</evidence>
<protein>
    <submittedName>
        <fullName evidence="6">E3 ubiquitin-protein ligase ATL44</fullName>
    </submittedName>
</protein>
<comment type="caution">
    <text evidence="6">The sequence shown here is derived from an EMBL/GenBank/DDBJ whole genome shotgun (WGS) entry which is preliminary data.</text>
</comment>
<dbReference type="InterPro" id="IPR001841">
    <property type="entry name" value="Znf_RING"/>
</dbReference>
<sequence length="186" mass="20808">MVMAGLLPGVESARRRRMRLSGTFDPQSGSRRSSSFCLYATGLEPPLSLSSLRVGLKNGSHGRELGNVAREAKERLDEKLRSQRTSEIKRHNSMGSGVAHVEALGPTMAGSVQREVYSKKACRKFSWTRLGWRSLDQKECAVCLDEFETGDVLLHLPCSHRFHWSCAVPWLETTLRCPCCRMTVTP</sequence>
<evidence type="ECO:0000256" key="2">
    <source>
        <dbReference type="ARBA" id="ARBA00022771"/>
    </source>
</evidence>
<keyword evidence="2 4" id="KW-0863">Zinc-finger</keyword>
<dbReference type="AlphaFoldDB" id="A0AAX6DTP1"/>
<dbReference type="CDD" id="cd16454">
    <property type="entry name" value="RING-H2_PA-TM-RING"/>
    <property type="match status" value="1"/>
</dbReference>
<dbReference type="GO" id="GO:0006511">
    <property type="term" value="P:ubiquitin-dependent protein catabolic process"/>
    <property type="evidence" value="ECO:0007669"/>
    <property type="project" value="TreeGrafter"/>
</dbReference>
<dbReference type="InterPro" id="IPR013083">
    <property type="entry name" value="Znf_RING/FYVE/PHD"/>
</dbReference>
<organism evidence="6 7">
    <name type="scientific">Iris pallida</name>
    <name type="common">Sweet iris</name>
    <dbReference type="NCBI Taxonomy" id="29817"/>
    <lineage>
        <taxon>Eukaryota</taxon>
        <taxon>Viridiplantae</taxon>
        <taxon>Streptophyta</taxon>
        <taxon>Embryophyta</taxon>
        <taxon>Tracheophyta</taxon>
        <taxon>Spermatophyta</taxon>
        <taxon>Magnoliopsida</taxon>
        <taxon>Liliopsida</taxon>
        <taxon>Asparagales</taxon>
        <taxon>Iridaceae</taxon>
        <taxon>Iridoideae</taxon>
        <taxon>Irideae</taxon>
        <taxon>Iris</taxon>
    </lineage>
</organism>
<reference evidence="6" key="2">
    <citation type="submission" date="2023-04" db="EMBL/GenBank/DDBJ databases">
        <authorList>
            <person name="Bruccoleri R.E."/>
            <person name="Oakeley E.J."/>
            <person name="Faust A.-M."/>
            <person name="Dessus-Babus S."/>
            <person name="Altorfer M."/>
            <person name="Burckhardt D."/>
            <person name="Oertli M."/>
            <person name="Naumann U."/>
            <person name="Petersen F."/>
            <person name="Wong J."/>
        </authorList>
    </citation>
    <scope>NUCLEOTIDE SEQUENCE</scope>
    <source>
        <strain evidence="6">GSM-AAB239-AS_SAM_17_03QT</strain>
        <tissue evidence="6">Leaf</tissue>
    </source>
</reference>
<dbReference type="PANTHER" id="PTHR45931:SF3">
    <property type="entry name" value="RING ZINC FINGER-CONTAINING PROTEIN"/>
    <property type="match status" value="1"/>
</dbReference>
<keyword evidence="7" id="KW-1185">Reference proteome</keyword>
<feature type="domain" description="RING-type" evidence="5">
    <location>
        <begin position="140"/>
        <end position="181"/>
    </location>
</feature>
<dbReference type="Proteomes" id="UP001140949">
    <property type="component" value="Unassembled WGS sequence"/>
</dbReference>
<dbReference type="SMART" id="SM00184">
    <property type="entry name" value="RING"/>
    <property type="match status" value="1"/>
</dbReference>
<name>A0AAX6DTP1_IRIPA</name>
<reference evidence="6" key="1">
    <citation type="journal article" date="2023" name="GigaByte">
        <title>Genome assembly of the bearded iris, Iris pallida Lam.</title>
        <authorList>
            <person name="Bruccoleri R.E."/>
            <person name="Oakeley E.J."/>
            <person name="Faust A.M.E."/>
            <person name="Altorfer M."/>
            <person name="Dessus-Babus S."/>
            <person name="Burckhardt D."/>
            <person name="Oertli M."/>
            <person name="Naumann U."/>
            <person name="Petersen F."/>
            <person name="Wong J."/>
        </authorList>
    </citation>
    <scope>NUCLEOTIDE SEQUENCE</scope>
    <source>
        <strain evidence="6">GSM-AAB239-AS_SAM_17_03QT</strain>
    </source>
</reference>
<evidence type="ECO:0000313" key="7">
    <source>
        <dbReference type="Proteomes" id="UP001140949"/>
    </source>
</evidence>
<dbReference type="Pfam" id="PF13639">
    <property type="entry name" value="zf-RING_2"/>
    <property type="match status" value="1"/>
</dbReference>
<accession>A0AAX6DTP1</accession>
<dbReference type="SUPFAM" id="SSF57850">
    <property type="entry name" value="RING/U-box"/>
    <property type="match status" value="1"/>
</dbReference>
<dbReference type="Gene3D" id="3.30.40.10">
    <property type="entry name" value="Zinc/RING finger domain, C3HC4 (zinc finger)"/>
    <property type="match status" value="1"/>
</dbReference>
<dbReference type="GO" id="GO:0005634">
    <property type="term" value="C:nucleus"/>
    <property type="evidence" value="ECO:0007669"/>
    <property type="project" value="TreeGrafter"/>
</dbReference>
<gene>
    <name evidence="6" type="ORF">M6B38_229075</name>
</gene>
<dbReference type="PANTHER" id="PTHR45931">
    <property type="entry name" value="SI:CH211-59O9.10"/>
    <property type="match status" value="1"/>
</dbReference>
<dbReference type="EMBL" id="JANAVB010042020">
    <property type="protein sequence ID" value="KAJ6795049.1"/>
    <property type="molecule type" value="Genomic_DNA"/>
</dbReference>
<keyword evidence="3" id="KW-0862">Zinc</keyword>
<evidence type="ECO:0000256" key="3">
    <source>
        <dbReference type="ARBA" id="ARBA00022833"/>
    </source>
</evidence>